<organism evidence="9 10">
    <name type="scientific">Algoriphagus machipongonensis</name>
    <dbReference type="NCBI Taxonomy" id="388413"/>
    <lineage>
        <taxon>Bacteria</taxon>
        <taxon>Pseudomonadati</taxon>
        <taxon>Bacteroidota</taxon>
        <taxon>Cytophagia</taxon>
        <taxon>Cytophagales</taxon>
        <taxon>Cyclobacteriaceae</taxon>
        <taxon>Algoriphagus</taxon>
    </lineage>
</organism>
<feature type="transmembrane region" description="Helical" evidence="8">
    <location>
        <begin position="29"/>
        <end position="47"/>
    </location>
</feature>
<dbReference type="eggNOG" id="COG0628">
    <property type="taxonomic scope" value="Bacteria"/>
</dbReference>
<evidence type="ECO:0000256" key="7">
    <source>
        <dbReference type="ARBA" id="ARBA00023136"/>
    </source>
</evidence>
<dbReference type="OrthoDB" id="9793390at2"/>
<keyword evidence="6 8" id="KW-1133">Transmembrane helix</keyword>
<reference evidence="9 10" key="1">
    <citation type="journal article" date="2011" name="J. Bacteriol.">
        <title>Complete genome sequence of Algoriphagus sp. PR1, bacterial prey of a colony-forming choanoflagellate.</title>
        <authorList>
            <person name="Alegado R.A."/>
            <person name="Ferriera S."/>
            <person name="Nusbaum C."/>
            <person name="Young S.K."/>
            <person name="Zeng Q."/>
            <person name="Imamovic A."/>
            <person name="Fairclough S.R."/>
            <person name="King N."/>
        </authorList>
    </citation>
    <scope>NUCLEOTIDE SEQUENCE [LARGE SCALE GENOMIC DNA]</scope>
    <source>
        <strain evidence="9 10">PR1</strain>
    </source>
</reference>
<evidence type="ECO:0000256" key="5">
    <source>
        <dbReference type="ARBA" id="ARBA00022692"/>
    </source>
</evidence>
<feature type="transmembrane region" description="Helical" evidence="8">
    <location>
        <begin position="292"/>
        <end position="319"/>
    </location>
</feature>
<protein>
    <submittedName>
        <fullName evidence="9">Permease</fullName>
    </submittedName>
</protein>
<dbReference type="PANTHER" id="PTHR21716:SF53">
    <property type="entry name" value="PERMEASE PERM-RELATED"/>
    <property type="match status" value="1"/>
</dbReference>
<keyword evidence="10" id="KW-1185">Reference proteome</keyword>
<feature type="transmembrane region" description="Helical" evidence="8">
    <location>
        <begin position="256"/>
        <end position="272"/>
    </location>
</feature>
<evidence type="ECO:0000256" key="4">
    <source>
        <dbReference type="ARBA" id="ARBA00022475"/>
    </source>
</evidence>
<gene>
    <name evidence="9" type="ORF">ALPR1_14519</name>
</gene>
<comment type="caution">
    <text evidence="9">The sequence shown here is derived from an EMBL/GenBank/DDBJ whole genome shotgun (WGS) entry which is preliminary data.</text>
</comment>
<keyword evidence="4" id="KW-1003">Cell membrane</keyword>
<dbReference type="PANTHER" id="PTHR21716">
    <property type="entry name" value="TRANSMEMBRANE PROTEIN"/>
    <property type="match status" value="1"/>
</dbReference>
<comment type="subcellular location">
    <subcellularLocation>
        <location evidence="1">Cell membrane</location>
        <topology evidence="1">Multi-pass membrane protein</topology>
    </subcellularLocation>
</comment>
<feature type="transmembrane region" description="Helical" evidence="8">
    <location>
        <begin position="59"/>
        <end position="80"/>
    </location>
</feature>
<evidence type="ECO:0000313" key="9">
    <source>
        <dbReference type="EMBL" id="EAZ79851.1"/>
    </source>
</evidence>
<dbReference type="AlphaFoldDB" id="A3I055"/>
<dbReference type="InterPro" id="IPR002549">
    <property type="entry name" value="AI-2E-like"/>
</dbReference>
<name>A3I055_9BACT</name>
<keyword evidence="3" id="KW-0813">Transport</keyword>
<feature type="transmembrane region" description="Helical" evidence="8">
    <location>
        <begin position="139"/>
        <end position="160"/>
    </location>
</feature>
<proteinExistence type="inferred from homology"/>
<dbReference type="EMBL" id="CM001023">
    <property type="protein sequence ID" value="EAZ79851.1"/>
    <property type="molecule type" value="Genomic_DNA"/>
</dbReference>
<keyword evidence="7 8" id="KW-0472">Membrane</keyword>
<evidence type="ECO:0000256" key="6">
    <source>
        <dbReference type="ARBA" id="ARBA00022989"/>
    </source>
</evidence>
<evidence type="ECO:0000256" key="3">
    <source>
        <dbReference type="ARBA" id="ARBA00022448"/>
    </source>
</evidence>
<dbReference type="Pfam" id="PF01594">
    <property type="entry name" value="AI-2E_transport"/>
    <property type="match status" value="1"/>
</dbReference>
<feature type="transmembrane region" description="Helical" evidence="8">
    <location>
        <begin position="5"/>
        <end position="23"/>
    </location>
</feature>
<evidence type="ECO:0000256" key="2">
    <source>
        <dbReference type="ARBA" id="ARBA00009773"/>
    </source>
</evidence>
<comment type="similarity">
    <text evidence="2">Belongs to the autoinducer-2 exporter (AI-2E) (TC 2.A.86) family.</text>
</comment>
<dbReference type="EMBL" id="AAXU02000001">
    <property type="protein sequence ID" value="EAZ79851.1"/>
    <property type="molecule type" value="Genomic_DNA"/>
</dbReference>
<dbReference type="STRING" id="388413.ALPR1_14519"/>
<evidence type="ECO:0000256" key="1">
    <source>
        <dbReference type="ARBA" id="ARBA00004651"/>
    </source>
</evidence>
<keyword evidence="5 8" id="KW-0812">Transmembrane</keyword>
<dbReference type="RefSeq" id="WP_008201561.1">
    <property type="nucleotide sequence ID" value="NZ_CM001023.1"/>
</dbReference>
<dbReference type="GO" id="GO:0005886">
    <property type="term" value="C:plasma membrane"/>
    <property type="evidence" value="ECO:0007669"/>
    <property type="project" value="UniProtKB-SubCell"/>
</dbReference>
<feature type="transmembrane region" description="Helical" evidence="8">
    <location>
        <begin position="196"/>
        <end position="215"/>
    </location>
</feature>
<sequence>MKNQYLQNTVNLLLAIVLGAIILKEGDFILVPLVWGAFFAFALNPLSNWFELRRIPRGLSIFLSILLVSILFLGLMYLMLDQMIGLIGEFPKIGDSLMQKVGNYRNDLNELLGVQVPQFDSIFDTEAIEWSKVNETVFATGQSITLAGIIPLYIFLLMYYKDFFVEFLFKRSSESNVEVLNWAEETGKVIQHYLGGILKVSVIVALLAGLFFYLIGLKYFLLFAVFIALMNLIPYVGVFISSFFAILYVFLTTDTLFYPFITFLVLWGIQLLENNIITPLVVGAHVRVNALAVLLAILIGGWLWGISGMVLFIPLVGVLKITLERNSSLKAYAYLLGDDIPISEKNENFWKLFKKKLGGKK</sequence>
<feature type="transmembrane region" description="Helical" evidence="8">
    <location>
        <begin position="221"/>
        <end position="249"/>
    </location>
</feature>
<dbReference type="Proteomes" id="UP000003919">
    <property type="component" value="Chromosome"/>
</dbReference>
<evidence type="ECO:0000256" key="8">
    <source>
        <dbReference type="SAM" id="Phobius"/>
    </source>
</evidence>
<accession>A3I055</accession>
<evidence type="ECO:0000313" key="10">
    <source>
        <dbReference type="Proteomes" id="UP000003919"/>
    </source>
</evidence>
<dbReference type="HOGENOM" id="CLU_031275_0_2_10"/>